<dbReference type="InterPro" id="IPR017972">
    <property type="entry name" value="Cyt_P450_CS"/>
</dbReference>
<keyword evidence="10" id="KW-1185">Reference proteome</keyword>
<dbReference type="EMBL" id="FNBO01000008">
    <property type="protein sequence ID" value="SDF77603.1"/>
    <property type="molecule type" value="Genomic_DNA"/>
</dbReference>
<dbReference type="Gene3D" id="1.10.630.10">
    <property type="entry name" value="Cytochrome P450"/>
    <property type="match status" value="1"/>
</dbReference>
<evidence type="ECO:0000256" key="6">
    <source>
        <dbReference type="ARBA" id="ARBA00023033"/>
    </source>
</evidence>
<dbReference type="AlphaFoldDB" id="A0A1G7NUI9"/>
<dbReference type="InterPro" id="IPR036396">
    <property type="entry name" value="Cyt_P450_sf"/>
</dbReference>
<dbReference type="Pfam" id="PF00067">
    <property type="entry name" value="p450"/>
    <property type="match status" value="1"/>
</dbReference>
<keyword evidence="2 7" id="KW-0349">Heme</keyword>
<dbReference type="InterPro" id="IPR050196">
    <property type="entry name" value="Cytochrome_P450_Monoox"/>
</dbReference>
<feature type="compositionally biased region" description="Pro residues" evidence="8">
    <location>
        <begin position="13"/>
        <end position="23"/>
    </location>
</feature>
<evidence type="ECO:0000313" key="10">
    <source>
        <dbReference type="Proteomes" id="UP000324020"/>
    </source>
</evidence>
<dbReference type="InterPro" id="IPR001128">
    <property type="entry name" value="Cyt_P450"/>
</dbReference>
<gene>
    <name evidence="9" type="ORF">SAMN04488067_108114</name>
</gene>
<evidence type="ECO:0000313" key="9">
    <source>
        <dbReference type="EMBL" id="SDF77603.1"/>
    </source>
</evidence>
<dbReference type="Proteomes" id="UP000324020">
    <property type="component" value="Unassembled WGS sequence"/>
</dbReference>
<proteinExistence type="inferred from homology"/>
<dbReference type="RefSeq" id="WP_149798997.1">
    <property type="nucleotide sequence ID" value="NZ_FNBO01000008.1"/>
</dbReference>
<keyword evidence="6 7" id="KW-0503">Monooxygenase</keyword>
<accession>A0A1G7NUI9</accession>
<name>A0A1G7NUI9_9EURY</name>
<dbReference type="PRINTS" id="PR00385">
    <property type="entry name" value="P450"/>
</dbReference>
<dbReference type="GO" id="GO:0005506">
    <property type="term" value="F:iron ion binding"/>
    <property type="evidence" value="ECO:0007669"/>
    <property type="project" value="InterPro"/>
</dbReference>
<evidence type="ECO:0000256" key="7">
    <source>
        <dbReference type="RuleBase" id="RU000461"/>
    </source>
</evidence>
<organism evidence="9 10">
    <name type="scientific">Halorubrum xinjiangense</name>
    <dbReference type="NCBI Taxonomy" id="261291"/>
    <lineage>
        <taxon>Archaea</taxon>
        <taxon>Methanobacteriati</taxon>
        <taxon>Methanobacteriota</taxon>
        <taxon>Stenosarchaea group</taxon>
        <taxon>Halobacteria</taxon>
        <taxon>Halobacteriales</taxon>
        <taxon>Haloferacaceae</taxon>
        <taxon>Halorubrum</taxon>
    </lineage>
</organism>
<dbReference type="PRINTS" id="PR00463">
    <property type="entry name" value="EP450I"/>
</dbReference>
<evidence type="ECO:0000256" key="8">
    <source>
        <dbReference type="SAM" id="MobiDB-lite"/>
    </source>
</evidence>
<dbReference type="GO" id="GO:0020037">
    <property type="term" value="F:heme binding"/>
    <property type="evidence" value="ECO:0007669"/>
    <property type="project" value="InterPro"/>
</dbReference>
<evidence type="ECO:0000256" key="3">
    <source>
        <dbReference type="ARBA" id="ARBA00022723"/>
    </source>
</evidence>
<dbReference type="PROSITE" id="PS00086">
    <property type="entry name" value="CYTOCHROME_P450"/>
    <property type="match status" value="1"/>
</dbReference>
<feature type="region of interest" description="Disordered" evidence="8">
    <location>
        <begin position="1"/>
        <end position="26"/>
    </location>
</feature>
<dbReference type="PANTHER" id="PTHR24291">
    <property type="entry name" value="CYTOCHROME P450 FAMILY 4"/>
    <property type="match status" value="1"/>
</dbReference>
<evidence type="ECO:0000256" key="1">
    <source>
        <dbReference type="ARBA" id="ARBA00010617"/>
    </source>
</evidence>
<evidence type="ECO:0000256" key="4">
    <source>
        <dbReference type="ARBA" id="ARBA00023002"/>
    </source>
</evidence>
<keyword evidence="5 7" id="KW-0408">Iron</keyword>
<dbReference type="GO" id="GO:0004497">
    <property type="term" value="F:monooxygenase activity"/>
    <property type="evidence" value="ECO:0007669"/>
    <property type="project" value="UniProtKB-KW"/>
</dbReference>
<evidence type="ECO:0000256" key="5">
    <source>
        <dbReference type="ARBA" id="ARBA00023004"/>
    </source>
</evidence>
<dbReference type="SUPFAM" id="SSF48264">
    <property type="entry name" value="Cytochrome P450"/>
    <property type="match status" value="1"/>
</dbReference>
<sequence length="440" mass="49397">MSGSQGRLSPTDNPRPPEPPAPPILGHTLPYARDPLGFVEQTVAEYGPIVSFRIPRQEGVLLAEPAAIRHVLADNTSNYRKGNFQRRELEGLLGDGLLLSEGTDWESARRAIQPAFDPSQIADYTASMIERTDSYITDWKPSETIDLVNVTSEITLSILGEVLFDTDFEDATAVRAAARAVTNRFSPDSRVPFHVPDWVPLPRNIQYRHAVKRLNKFVDDLLAERRSAPSEESDLLSALRSADMDDDEIRDHLVTFLLAGHETTALALTYTLYCLATHPEEQAAVVDEVTTLDGKPTIGQPLPRTDRAIREAMRLYPPIHLIMREATEDDVVEGYHVPADALVVCSQWATHRRPDLFSDPTAYRPTRWKEIDPPEYAYFSFGGGPRMCIGRRFALLEARLVLARLLQQYRFDPVTKDLDFAVSTTLAPNHPVKARLRVHN</sequence>
<dbReference type="OrthoDB" id="9881at2157"/>
<evidence type="ECO:0000256" key="2">
    <source>
        <dbReference type="ARBA" id="ARBA00022617"/>
    </source>
</evidence>
<protein>
    <submittedName>
        <fullName evidence="9">Cytochrome P450</fullName>
    </submittedName>
</protein>
<keyword evidence="4 7" id="KW-0560">Oxidoreductase</keyword>
<keyword evidence="3 7" id="KW-0479">Metal-binding</keyword>
<dbReference type="InterPro" id="IPR002401">
    <property type="entry name" value="Cyt_P450_E_grp-I"/>
</dbReference>
<comment type="similarity">
    <text evidence="1 7">Belongs to the cytochrome P450 family.</text>
</comment>
<dbReference type="PANTHER" id="PTHR24291:SF50">
    <property type="entry name" value="BIFUNCTIONAL ALBAFLAVENONE MONOOXYGENASE_TERPENE SYNTHASE"/>
    <property type="match status" value="1"/>
</dbReference>
<dbReference type="GO" id="GO:0016705">
    <property type="term" value="F:oxidoreductase activity, acting on paired donors, with incorporation or reduction of molecular oxygen"/>
    <property type="evidence" value="ECO:0007669"/>
    <property type="project" value="InterPro"/>
</dbReference>
<reference evidence="9 10" key="1">
    <citation type="submission" date="2016-10" db="EMBL/GenBank/DDBJ databases">
        <authorList>
            <person name="Varghese N."/>
            <person name="Submissions S."/>
        </authorList>
    </citation>
    <scope>NUCLEOTIDE SEQUENCE [LARGE SCALE GENOMIC DNA]</scope>
    <source>
        <strain evidence="9 10">CGMCC 1.3527</strain>
    </source>
</reference>